<reference evidence="1" key="2">
    <citation type="submission" date="2023-02" db="EMBL/GenBank/DDBJ databases">
        <authorList>
            <person name="Swenson N.G."/>
            <person name="Wegrzyn J.L."/>
            <person name="Mcevoy S.L."/>
        </authorList>
    </citation>
    <scope>NUCLEOTIDE SEQUENCE</scope>
    <source>
        <strain evidence="1">91603</strain>
        <tissue evidence="1">Leaf</tissue>
    </source>
</reference>
<dbReference type="AlphaFoldDB" id="A0AAD5P5B4"/>
<protein>
    <submittedName>
        <fullName evidence="1">Uncharacterized protein</fullName>
    </submittedName>
</protein>
<organism evidence="1 2">
    <name type="scientific">Acer negundo</name>
    <name type="common">Box elder</name>
    <dbReference type="NCBI Taxonomy" id="4023"/>
    <lineage>
        <taxon>Eukaryota</taxon>
        <taxon>Viridiplantae</taxon>
        <taxon>Streptophyta</taxon>
        <taxon>Embryophyta</taxon>
        <taxon>Tracheophyta</taxon>
        <taxon>Spermatophyta</taxon>
        <taxon>Magnoliopsida</taxon>
        <taxon>eudicotyledons</taxon>
        <taxon>Gunneridae</taxon>
        <taxon>Pentapetalae</taxon>
        <taxon>rosids</taxon>
        <taxon>malvids</taxon>
        <taxon>Sapindales</taxon>
        <taxon>Sapindaceae</taxon>
        <taxon>Hippocastanoideae</taxon>
        <taxon>Acereae</taxon>
        <taxon>Acer</taxon>
    </lineage>
</organism>
<comment type="caution">
    <text evidence="1">The sequence shown here is derived from an EMBL/GenBank/DDBJ whole genome shotgun (WGS) entry which is preliminary data.</text>
</comment>
<evidence type="ECO:0000313" key="2">
    <source>
        <dbReference type="Proteomes" id="UP001064489"/>
    </source>
</evidence>
<sequence length="132" mass="14165">MVESACPAASSSAVHIIYTELPQDEEPEAYHMRLLSNVVGRTTKCSSGCPKQDTSTSFRTEEGGSFVGVGVAIRDCNGKVVVTSMLLINPLLGPSLQSLVNSLPFEKVFCSPRILALMSITSRLMPSLLHPL</sequence>
<dbReference type="Proteomes" id="UP001064489">
    <property type="component" value="Chromosome 9"/>
</dbReference>
<gene>
    <name evidence="1" type="ORF">LWI28_014406</name>
</gene>
<keyword evidence="2" id="KW-1185">Reference proteome</keyword>
<dbReference type="EMBL" id="JAJSOW010000001">
    <property type="protein sequence ID" value="KAI9200878.1"/>
    <property type="molecule type" value="Genomic_DNA"/>
</dbReference>
<reference evidence="1" key="1">
    <citation type="journal article" date="2022" name="Plant J.">
        <title>Strategies of tolerance reflected in two North American maple genomes.</title>
        <authorList>
            <person name="McEvoy S.L."/>
            <person name="Sezen U.U."/>
            <person name="Trouern-Trend A."/>
            <person name="McMahon S.M."/>
            <person name="Schaberg P.G."/>
            <person name="Yang J."/>
            <person name="Wegrzyn J.L."/>
            <person name="Swenson N.G."/>
        </authorList>
    </citation>
    <scope>NUCLEOTIDE SEQUENCE</scope>
    <source>
        <strain evidence="1">91603</strain>
    </source>
</reference>
<name>A0AAD5P5B4_ACENE</name>
<evidence type="ECO:0000313" key="1">
    <source>
        <dbReference type="EMBL" id="KAI9200878.1"/>
    </source>
</evidence>
<accession>A0AAD5P5B4</accession>
<proteinExistence type="predicted"/>